<dbReference type="InterPro" id="IPR025287">
    <property type="entry name" value="WAK_GUB"/>
</dbReference>
<feature type="binding site" evidence="12">
    <location>
        <position position="353"/>
    </location>
    <ligand>
        <name>ATP</name>
        <dbReference type="ChEBI" id="CHEBI:30616"/>
    </ligand>
</feature>
<dbReference type="GO" id="GO:0004674">
    <property type="term" value="F:protein serine/threonine kinase activity"/>
    <property type="evidence" value="ECO:0007669"/>
    <property type="project" value="UniProtKB-KW"/>
</dbReference>
<dbReference type="PANTHER" id="PTHR27009">
    <property type="entry name" value="RUST RESISTANCE KINASE LR10-RELATED"/>
    <property type="match status" value="1"/>
</dbReference>
<protein>
    <recommendedName>
        <fullName evidence="15">Protein kinase domain-containing protein</fullName>
    </recommendedName>
</protein>
<accession>A0AAD9TNM8</accession>
<evidence type="ECO:0000256" key="10">
    <source>
        <dbReference type="ARBA" id="ARBA00023136"/>
    </source>
</evidence>
<evidence type="ECO:0000256" key="7">
    <source>
        <dbReference type="ARBA" id="ARBA00022777"/>
    </source>
</evidence>
<dbReference type="EMBL" id="JANJYI010000008">
    <property type="protein sequence ID" value="KAK2639311.1"/>
    <property type="molecule type" value="Genomic_DNA"/>
</dbReference>
<evidence type="ECO:0000256" key="3">
    <source>
        <dbReference type="ARBA" id="ARBA00022679"/>
    </source>
</evidence>
<evidence type="ECO:0000256" key="1">
    <source>
        <dbReference type="ARBA" id="ARBA00004479"/>
    </source>
</evidence>
<gene>
    <name evidence="16" type="ORF">Ddye_027106</name>
</gene>
<dbReference type="InterPro" id="IPR011009">
    <property type="entry name" value="Kinase-like_dom_sf"/>
</dbReference>
<dbReference type="Gene3D" id="3.30.200.20">
    <property type="entry name" value="Phosphorylase Kinase, domain 1"/>
    <property type="match status" value="1"/>
</dbReference>
<sequence>MYSLSFSVSICCSIILLFLLSPYSESKSNYGVNNSTNITYEFCPPTTCGGKGPEIRFPFRLKNQSVFCGLKGFELSCSNNNTLLHLPSFNSSTNDFYVQEISYLHSSIAFTDPNETTCPAKTLLSLNFTSFESPFFFKMYDNWMIATVNCTAKIEQSSTSYVRAVGPIDCISDDKNFVYVISASGPMEELSPNCKILSQSKWIPALKNTVKNFLENRKMVIAWEALRGCHSCEKSGNFCGLNITNNSTICVENKDHVADPLPISVIIGTSIGGTIFFTLVILFIYKAIKSDKEKEVQQRVEKFLEDYKTHNPTRYTYSDLKKITGKFKHKLGQGGYGSVYKGKLSSGIPVAVKILEHSKANGEDFINEVAIISRIHHFNVVRLLGFCSEGTRRAIIYEFMLNGSLEKIIFSKMHESDHRLLSWEKLQKIAFGVARGVEYLHQGCKRRILHFDIKPHNILLDHNFQPKISDFGLAKLCSKEISIVSMTAARGTVGYIAPELFSRNFGEVSYKADVFSYGMMLLEMVGCRKNIDHTIENHSQVYFPEWVYNRVNQGREISLEIEEDGDEEIAKKLAIVGLWCIQWNPTDRPSMTMVMQMLEGDLKSLEMPPKPFISSDVEMVENP</sequence>
<keyword evidence="8 12" id="KW-0067">ATP-binding</keyword>
<keyword evidence="10 13" id="KW-0472">Membrane</keyword>
<evidence type="ECO:0000256" key="5">
    <source>
        <dbReference type="ARBA" id="ARBA00022729"/>
    </source>
</evidence>
<dbReference type="FunFam" id="3.30.200.20:FF:000178">
    <property type="entry name" value="serine/threonine-protein kinase PBS1-like"/>
    <property type="match status" value="1"/>
</dbReference>
<feature type="chain" id="PRO_5041967994" description="Protein kinase domain-containing protein" evidence="14">
    <location>
        <begin position="27"/>
        <end position="623"/>
    </location>
</feature>
<dbReference type="Proteomes" id="UP001280121">
    <property type="component" value="Unassembled WGS sequence"/>
</dbReference>
<proteinExistence type="predicted"/>
<keyword evidence="4 13" id="KW-0812">Transmembrane</keyword>
<dbReference type="InterPro" id="IPR000719">
    <property type="entry name" value="Prot_kinase_dom"/>
</dbReference>
<dbReference type="GO" id="GO:0030247">
    <property type="term" value="F:polysaccharide binding"/>
    <property type="evidence" value="ECO:0007669"/>
    <property type="project" value="InterPro"/>
</dbReference>
<evidence type="ECO:0000256" key="6">
    <source>
        <dbReference type="ARBA" id="ARBA00022741"/>
    </source>
</evidence>
<evidence type="ECO:0000256" key="9">
    <source>
        <dbReference type="ARBA" id="ARBA00022989"/>
    </source>
</evidence>
<keyword evidence="5 14" id="KW-0732">Signal</keyword>
<dbReference type="InterPro" id="IPR045874">
    <property type="entry name" value="LRK10/LRL21-25-like"/>
</dbReference>
<dbReference type="Pfam" id="PF13947">
    <property type="entry name" value="GUB_WAK_bind"/>
    <property type="match status" value="1"/>
</dbReference>
<evidence type="ECO:0000256" key="12">
    <source>
        <dbReference type="PROSITE-ProRule" id="PRU10141"/>
    </source>
</evidence>
<dbReference type="InterPro" id="IPR008271">
    <property type="entry name" value="Ser/Thr_kinase_AS"/>
</dbReference>
<dbReference type="AlphaFoldDB" id="A0AAD9TNM8"/>
<feature type="transmembrane region" description="Helical" evidence="13">
    <location>
        <begin position="261"/>
        <end position="285"/>
    </location>
</feature>
<keyword evidence="11" id="KW-0325">Glycoprotein</keyword>
<dbReference type="GO" id="GO:0016020">
    <property type="term" value="C:membrane"/>
    <property type="evidence" value="ECO:0007669"/>
    <property type="project" value="UniProtKB-SubCell"/>
</dbReference>
<dbReference type="FunFam" id="1.10.510.10:FF:000590">
    <property type="entry name" value="PR5-like receptor kinase"/>
    <property type="match status" value="1"/>
</dbReference>
<evidence type="ECO:0000256" key="2">
    <source>
        <dbReference type="ARBA" id="ARBA00022527"/>
    </source>
</evidence>
<keyword evidence="7" id="KW-0418">Kinase</keyword>
<keyword evidence="6 12" id="KW-0547">Nucleotide-binding</keyword>
<evidence type="ECO:0000256" key="14">
    <source>
        <dbReference type="SAM" id="SignalP"/>
    </source>
</evidence>
<organism evidence="16 17">
    <name type="scientific">Dipteronia dyeriana</name>
    <dbReference type="NCBI Taxonomy" id="168575"/>
    <lineage>
        <taxon>Eukaryota</taxon>
        <taxon>Viridiplantae</taxon>
        <taxon>Streptophyta</taxon>
        <taxon>Embryophyta</taxon>
        <taxon>Tracheophyta</taxon>
        <taxon>Spermatophyta</taxon>
        <taxon>Magnoliopsida</taxon>
        <taxon>eudicotyledons</taxon>
        <taxon>Gunneridae</taxon>
        <taxon>Pentapetalae</taxon>
        <taxon>rosids</taxon>
        <taxon>malvids</taxon>
        <taxon>Sapindales</taxon>
        <taxon>Sapindaceae</taxon>
        <taxon>Hippocastanoideae</taxon>
        <taxon>Acereae</taxon>
        <taxon>Dipteronia</taxon>
    </lineage>
</organism>
<feature type="signal peptide" evidence="14">
    <location>
        <begin position="1"/>
        <end position="26"/>
    </location>
</feature>
<evidence type="ECO:0000256" key="8">
    <source>
        <dbReference type="ARBA" id="ARBA00022840"/>
    </source>
</evidence>
<keyword evidence="2" id="KW-0723">Serine/threonine-protein kinase</keyword>
<evidence type="ECO:0000256" key="4">
    <source>
        <dbReference type="ARBA" id="ARBA00022692"/>
    </source>
</evidence>
<evidence type="ECO:0000256" key="13">
    <source>
        <dbReference type="SAM" id="Phobius"/>
    </source>
</evidence>
<reference evidence="16" key="1">
    <citation type="journal article" date="2023" name="Plant J.">
        <title>Genome sequences and population genomics provide insights into the demographic history, inbreeding, and mutation load of two 'living fossil' tree species of Dipteronia.</title>
        <authorList>
            <person name="Feng Y."/>
            <person name="Comes H.P."/>
            <person name="Chen J."/>
            <person name="Zhu S."/>
            <person name="Lu R."/>
            <person name="Zhang X."/>
            <person name="Li P."/>
            <person name="Qiu J."/>
            <person name="Olsen K.M."/>
            <person name="Qiu Y."/>
        </authorList>
    </citation>
    <scope>NUCLEOTIDE SEQUENCE</scope>
    <source>
        <strain evidence="16">KIB01</strain>
    </source>
</reference>
<keyword evidence="9 13" id="KW-1133">Transmembrane helix</keyword>
<dbReference type="PROSITE" id="PS00108">
    <property type="entry name" value="PROTEIN_KINASE_ST"/>
    <property type="match status" value="1"/>
</dbReference>
<dbReference type="SMART" id="SM00220">
    <property type="entry name" value="S_TKc"/>
    <property type="match status" value="1"/>
</dbReference>
<keyword evidence="3" id="KW-0808">Transferase</keyword>
<dbReference type="GO" id="GO:0005524">
    <property type="term" value="F:ATP binding"/>
    <property type="evidence" value="ECO:0007669"/>
    <property type="project" value="UniProtKB-UniRule"/>
</dbReference>
<feature type="domain" description="Protein kinase" evidence="15">
    <location>
        <begin position="325"/>
        <end position="613"/>
    </location>
</feature>
<name>A0AAD9TNM8_9ROSI</name>
<keyword evidence="17" id="KW-1185">Reference proteome</keyword>
<evidence type="ECO:0000313" key="17">
    <source>
        <dbReference type="Proteomes" id="UP001280121"/>
    </source>
</evidence>
<dbReference type="SUPFAM" id="SSF56112">
    <property type="entry name" value="Protein kinase-like (PK-like)"/>
    <property type="match status" value="1"/>
</dbReference>
<evidence type="ECO:0000313" key="16">
    <source>
        <dbReference type="EMBL" id="KAK2639311.1"/>
    </source>
</evidence>
<evidence type="ECO:0000259" key="15">
    <source>
        <dbReference type="PROSITE" id="PS50011"/>
    </source>
</evidence>
<dbReference type="InterPro" id="IPR017441">
    <property type="entry name" value="Protein_kinase_ATP_BS"/>
</dbReference>
<comment type="subcellular location">
    <subcellularLocation>
        <location evidence="1">Membrane</location>
        <topology evidence="1">Single-pass type I membrane protein</topology>
    </subcellularLocation>
</comment>
<comment type="caution">
    <text evidence="16">The sequence shown here is derived from an EMBL/GenBank/DDBJ whole genome shotgun (WGS) entry which is preliminary data.</text>
</comment>
<dbReference type="PROSITE" id="PS50011">
    <property type="entry name" value="PROTEIN_KINASE_DOM"/>
    <property type="match status" value="1"/>
</dbReference>
<dbReference type="PROSITE" id="PS00107">
    <property type="entry name" value="PROTEIN_KINASE_ATP"/>
    <property type="match status" value="1"/>
</dbReference>
<dbReference type="Gene3D" id="1.10.510.10">
    <property type="entry name" value="Transferase(Phosphotransferase) domain 1"/>
    <property type="match status" value="1"/>
</dbReference>
<dbReference type="Pfam" id="PF00069">
    <property type="entry name" value="Pkinase"/>
    <property type="match status" value="1"/>
</dbReference>
<evidence type="ECO:0000256" key="11">
    <source>
        <dbReference type="ARBA" id="ARBA00023180"/>
    </source>
</evidence>